<feature type="compositionally biased region" description="Basic and acidic residues" evidence="1">
    <location>
        <begin position="17"/>
        <end position="33"/>
    </location>
</feature>
<gene>
    <name evidence="2" type="ORF">UFOPK3402_01342</name>
</gene>
<evidence type="ECO:0000256" key="1">
    <source>
        <dbReference type="SAM" id="MobiDB-lite"/>
    </source>
</evidence>
<dbReference type="AlphaFoldDB" id="A0A6J7EML1"/>
<feature type="region of interest" description="Disordered" evidence="1">
    <location>
        <begin position="16"/>
        <end position="36"/>
    </location>
</feature>
<accession>A0A6J7EML1</accession>
<dbReference type="EMBL" id="CAFBLS010000173">
    <property type="protein sequence ID" value="CAB4881379.1"/>
    <property type="molecule type" value="Genomic_DNA"/>
</dbReference>
<sequence>MRMLVENLDAHVLQGRQDARQRHGRAHTNDLEPHAPGFVESARVPVQRQLARLQSFDGQRIGNAGLRAELLLVPLGKGVGVGREEAGGLRFADRGHHSRREGVLPALGRLSEPGLKGDKVNVRYRHPLGQVHDIVKPREHRLGHQGRVVDRDAPERLAEQPLHAETHARRVAIARQVHEA</sequence>
<organism evidence="2">
    <name type="scientific">freshwater metagenome</name>
    <dbReference type="NCBI Taxonomy" id="449393"/>
    <lineage>
        <taxon>unclassified sequences</taxon>
        <taxon>metagenomes</taxon>
        <taxon>ecological metagenomes</taxon>
    </lineage>
</organism>
<proteinExistence type="predicted"/>
<protein>
    <submittedName>
        <fullName evidence="2">Unannotated protein</fullName>
    </submittedName>
</protein>
<evidence type="ECO:0000313" key="2">
    <source>
        <dbReference type="EMBL" id="CAB4881379.1"/>
    </source>
</evidence>
<name>A0A6J7EML1_9ZZZZ</name>
<reference evidence="2" key="1">
    <citation type="submission" date="2020-05" db="EMBL/GenBank/DDBJ databases">
        <authorList>
            <person name="Chiriac C."/>
            <person name="Salcher M."/>
            <person name="Ghai R."/>
            <person name="Kavagutti S V."/>
        </authorList>
    </citation>
    <scope>NUCLEOTIDE SEQUENCE</scope>
</reference>